<dbReference type="Pfam" id="PF08867">
    <property type="entry name" value="FRG"/>
    <property type="match status" value="1"/>
</dbReference>
<evidence type="ECO:0000259" key="1">
    <source>
        <dbReference type="SMART" id="SM00901"/>
    </source>
</evidence>
<feature type="domain" description="FRG" evidence="1">
    <location>
        <begin position="369"/>
        <end position="494"/>
    </location>
</feature>
<evidence type="ECO:0000313" key="3">
    <source>
        <dbReference type="Proteomes" id="UP001317629"/>
    </source>
</evidence>
<name>A0ABM8E6P7_9HYPH</name>
<dbReference type="InterPro" id="IPR014966">
    <property type="entry name" value="FRG-dom"/>
</dbReference>
<reference evidence="2 3" key="1">
    <citation type="journal article" date="2023" name="Int. J. Syst. Evol. Microbiol.">
        <title>Methylocystis iwaonis sp. nov., a type II methane-oxidizing bacterium from surface soil of a rice paddy field in Japan, and emended description of the genus Methylocystis (ex Whittenbury et al. 1970) Bowman et al. 1993.</title>
        <authorList>
            <person name="Kaise H."/>
            <person name="Sawadogo J.B."/>
            <person name="Alam M.S."/>
            <person name="Ueno C."/>
            <person name="Dianou D."/>
            <person name="Shinjo R."/>
            <person name="Asakawa S."/>
        </authorList>
    </citation>
    <scope>NUCLEOTIDE SEQUENCE [LARGE SCALE GENOMIC DNA]</scope>
    <source>
        <strain evidence="2 3">SS37A-Re</strain>
    </source>
</reference>
<gene>
    <name evidence="2" type="ORF">SS37A_11650</name>
</gene>
<protein>
    <recommendedName>
        <fullName evidence="1">FRG domain-containing protein</fullName>
    </recommendedName>
</protein>
<proteinExistence type="predicted"/>
<organism evidence="2 3">
    <name type="scientific">Methylocystis iwaonis</name>
    <dbReference type="NCBI Taxonomy" id="2885079"/>
    <lineage>
        <taxon>Bacteria</taxon>
        <taxon>Pseudomonadati</taxon>
        <taxon>Pseudomonadota</taxon>
        <taxon>Alphaproteobacteria</taxon>
        <taxon>Hyphomicrobiales</taxon>
        <taxon>Methylocystaceae</taxon>
        <taxon>Methylocystis</taxon>
    </lineage>
</organism>
<keyword evidence="3" id="KW-1185">Reference proteome</keyword>
<dbReference type="RefSeq" id="WP_281931126.1">
    <property type="nucleotide sequence ID" value="NZ_AP027142.1"/>
</dbReference>
<dbReference type="EMBL" id="AP027142">
    <property type="protein sequence ID" value="BDV33636.1"/>
    <property type="molecule type" value="Genomic_DNA"/>
</dbReference>
<evidence type="ECO:0000313" key="2">
    <source>
        <dbReference type="EMBL" id="BDV33636.1"/>
    </source>
</evidence>
<sequence>MVTSDTGMPPAELFRVVFADTHFPLLSADTVALAAFLANPRAAEGCHLILDFPSVQPDRRGAVLNAIRGLISRIDLNDQSIALLCGSTAVRNTPAALAGIEALFGPGVKPYLIRQIGPTALRWDETSPWPAAYRHFLGHLRTLVEGYALLIARRREELHAGMAAQGFADPNLHVLDHSSRVLPTRFHYAAASLGAWGGGARNVQFFSQYATSPQIANPKVNQDYADRVGYDADDAKALTDSGIVVVPISLAAPLQQAQGDFTHFGGLSVDEFNAVNLPDRAILGTGPRGPDVLPGLIVDTNYRTPFWARRFGNQALLGGEDVLRDHYTDFYANTVHAGLIRCKHYCAPIIEVGSEMELRNIAAAIPKRSDEGVFYRGQGMLYPLQRHSKIQRLLFGANARPEPSLVTSAARKRFDYDSLHFALRHFLEAELFGARGADAEDEADYRAWVEESGRLTCDIDYAIMALAQHYGLPSHGLDVTTDIDIALWFATNKWSGGPPATYTAMAPGDWEREPQKWPVIFACQQITHSTGMSLQGCRELNAFGLGALRPLRQKASFFLGGHGDHQNRLGEAVVCAFRLKPGDWPTKATFDELFPPPHEDPAYAAMLRFSELPQFRSIGADQVARYH</sequence>
<dbReference type="SMART" id="SM00901">
    <property type="entry name" value="FRG"/>
    <property type="match status" value="1"/>
</dbReference>
<dbReference type="Proteomes" id="UP001317629">
    <property type="component" value="Chromosome"/>
</dbReference>
<accession>A0ABM8E6P7</accession>